<organism evidence="2 3">
    <name type="scientific">Gossypium anomalum</name>
    <dbReference type="NCBI Taxonomy" id="47600"/>
    <lineage>
        <taxon>Eukaryota</taxon>
        <taxon>Viridiplantae</taxon>
        <taxon>Streptophyta</taxon>
        <taxon>Embryophyta</taxon>
        <taxon>Tracheophyta</taxon>
        <taxon>Spermatophyta</taxon>
        <taxon>Magnoliopsida</taxon>
        <taxon>eudicotyledons</taxon>
        <taxon>Gunneridae</taxon>
        <taxon>Pentapetalae</taxon>
        <taxon>rosids</taxon>
        <taxon>malvids</taxon>
        <taxon>Malvales</taxon>
        <taxon>Malvaceae</taxon>
        <taxon>Malvoideae</taxon>
        <taxon>Gossypium</taxon>
    </lineage>
</organism>
<keyword evidence="3" id="KW-1185">Reference proteome</keyword>
<dbReference type="Pfam" id="PF13966">
    <property type="entry name" value="zf-RVT"/>
    <property type="match status" value="1"/>
</dbReference>
<dbReference type="InterPro" id="IPR026960">
    <property type="entry name" value="RVT-Znf"/>
</dbReference>
<dbReference type="Proteomes" id="UP000701853">
    <property type="component" value="Chromosome 2"/>
</dbReference>
<dbReference type="OrthoDB" id="1717299at2759"/>
<dbReference type="EMBL" id="JAHUZN010000002">
    <property type="protein sequence ID" value="KAG8500982.1"/>
    <property type="molecule type" value="Genomic_DNA"/>
</dbReference>
<evidence type="ECO:0000313" key="3">
    <source>
        <dbReference type="Proteomes" id="UP000701853"/>
    </source>
</evidence>
<reference evidence="2 3" key="1">
    <citation type="journal article" date="2021" name="bioRxiv">
        <title>The Gossypium anomalum genome as a resource for cotton improvement and evolutionary analysis of hybrid incompatibility.</title>
        <authorList>
            <person name="Grover C.E."/>
            <person name="Yuan D."/>
            <person name="Arick M.A."/>
            <person name="Miller E.R."/>
            <person name="Hu G."/>
            <person name="Peterson D.G."/>
            <person name="Wendel J.F."/>
            <person name="Udall J.A."/>
        </authorList>
    </citation>
    <scope>NUCLEOTIDE SEQUENCE [LARGE SCALE GENOMIC DNA]</scope>
    <source>
        <strain evidence="2">JFW-Udall</strain>
        <tissue evidence="2">Leaf</tissue>
    </source>
</reference>
<sequence>MLIWRDSWLPSWAGGRIQNTLVNNSVDKVADLIDTNTTTWNMELITRVFNVEDAAAIKCILLSHSGDNSGKYSVKSGYRTLNKQTDPNAVAQNRSALYKKLWALNIPSKIKIATWKFLNNFIPTAYNLYNRKISSSPICPRCEFLPESMLHVMTVCGPVVEVWNKPGLSWVLTPQYDNFWDWFEYILRRTCYITCGRIIITLWSLWFARNKFVIEGKRQTIQDISSKIQCFM</sequence>
<gene>
    <name evidence="2" type="ORF">CXB51_003105</name>
</gene>
<proteinExistence type="predicted"/>
<evidence type="ECO:0000313" key="2">
    <source>
        <dbReference type="EMBL" id="KAG8500982.1"/>
    </source>
</evidence>
<dbReference type="AlphaFoldDB" id="A0A8J5ZKZ2"/>
<protein>
    <recommendedName>
        <fullName evidence="1">Reverse transcriptase zinc-binding domain-containing protein</fullName>
    </recommendedName>
</protein>
<name>A0A8J5ZKZ2_9ROSI</name>
<evidence type="ECO:0000259" key="1">
    <source>
        <dbReference type="Pfam" id="PF13966"/>
    </source>
</evidence>
<comment type="caution">
    <text evidence="2">The sequence shown here is derived from an EMBL/GenBank/DDBJ whole genome shotgun (WGS) entry which is preliminary data.</text>
</comment>
<accession>A0A8J5ZKZ2</accession>
<feature type="domain" description="Reverse transcriptase zinc-binding" evidence="1">
    <location>
        <begin position="72"/>
        <end position="163"/>
    </location>
</feature>